<protein>
    <submittedName>
        <fullName evidence="1">Uncharacterized protein</fullName>
    </submittedName>
</protein>
<organism evidence="1">
    <name type="scientific">termite gut metagenome</name>
    <dbReference type="NCBI Taxonomy" id="433724"/>
    <lineage>
        <taxon>unclassified sequences</taxon>
        <taxon>metagenomes</taxon>
        <taxon>organismal metagenomes</taxon>
    </lineage>
</organism>
<gene>
    <name evidence="1" type="ORF">EZS27_026984</name>
</gene>
<accession>A0A5J4QRC2</accession>
<proteinExistence type="predicted"/>
<name>A0A5J4QRC2_9ZZZZ</name>
<reference evidence="1" key="1">
    <citation type="submission" date="2019-03" db="EMBL/GenBank/DDBJ databases">
        <title>Single cell metagenomics reveals metabolic interactions within the superorganism composed of flagellate Streblomastix strix and complex community of Bacteroidetes bacteria on its surface.</title>
        <authorList>
            <person name="Treitli S.C."/>
            <person name="Kolisko M."/>
            <person name="Husnik F."/>
            <person name="Keeling P."/>
            <person name="Hampl V."/>
        </authorList>
    </citation>
    <scope>NUCLEOTIDE SEQUENCE</scope>
    <source>
        <strain evidence="1">STM</strain>
    </source>
</reference>
<evidence type="ECO:0000313" key="1">
    <source>
        <dbReference type="EMBL" id="KAA6323591.1"/>
    </source>
</evidence>
<sequence>MGYVVLHFKKAPVTMPEHPPISNGQSIRKMRMKVVRI</sequence>
<dbReference type="AlphaFoldDB" id="A0A5J4QRC2"/>
<comment type="caution">
    <text evidence="1">The sequence shown here is derived from an EMBL/GenBank/DDBJ whole genome shotgun (WGS) entry which is preliminary data.</text>
</comment>
<dbReference type="EMBL" id="SNRY01002768">
    <property type="protein sequence ID" value="KAA6323591.1"/>
    <property type="molecule type" value="Genomic_DNA"/>
</dbReference>